<keyword evidence="8 20" id="KW-0663">Pyridoxal phosphate</keyword>
<evidence type="ECO:0000256" key="11">
    <source>
        <dbReference type="ARBA" id="ARBA00035676"/>
    </source>
</evidence>
<comment type="catalytic activity">
    <reaction evidence="14">
        <text>L-leucine + 2-oxoglutarate = 4-methyl-2-oxopentanoate + L-glutamate</text>
        <dbReference type="Rhea" id="RHEA:18321"/>
        <dbReference type="ChEBI" id="CHEBI:16810"/>
        <dbReference type="ChEBI" id="CHEBI:17865"/>
        <dbReference type="ChEBI" id="CHEBI:29985"/>
        <dbReference type="ChEBI" id="CHEBI:57427"/>
        <dbReference type="EC" id="2.6.1.42"/>
    </reaction>
</comment>
<evidence type="ECO:0000256" key="14">
    <source>
        <dbReference type="ARBA" id="ARBA00049229"/>
    </source>
</evidence>
<dbReference type="InterPro" id="IPR050571">
    <property type="entry name" value="Class-IV_PLP-Dep_Aminotrnsfr"/>
</dbReference>
<keyword evidence="9" id="KW-0289">Folate biosynthesis</keyword>
<dbReference type="OrthoDB" id="9805628at2"/>
<dbReference type="KEGG" id="lfa:LFA_3384"/>
<comment type="pathway">
    <text evidence="4">Amino-acid biosynthesis; L-valine biosynthesis; L-valine from pyruvate: step 4/4.</text>
</comment>
<sequence>MHTRVLVDKGDISPAFAIDDRIFLGEGLFETLRVDSSRPCFAELHWQRLSDSAQKLGIPFDLSLDDWQEHLIAQIKRDNLYHGGIKAILSGGSAPRGLAEQGQVSQLMFQTFNYTLHKHPVRLSSVSWLRDASSPIYRLKSVNYLEAIIARRQALVAGADDALFYNTAHHATETTCANLFLIKNNSLLTPPLDDGVLPGITRARLLTIAAQESISCTEHSLTKEMTKNADAVFITNSLQGIRFVHSLDDVVFDLSHPLLEELVALLAQEQGL</sequence>
<dbReference type="STRING" id="1212491.LFA_3384"/>
<evidence type="ECO:0000256" key="1">
    <source>
        <dbReference type="ARBA" id="ARBA00001933"/>
    </source>
</evidence>
<comment type="pathway">
    <text evidence="3">Amino-acid biosynthesis; L-isoleucine biosynthesis; L-isoleucine from 2-oxobutanoate: step 4/4.</text>
</comment>
<dbReference type="RefSeq" id="WP_157010391.1">
    <property type="nucleotide sequence ID" value="NZ_LN614827.1"/>
</dbReference>
<evidence type="ECO:0000256" key="15">
    <source>
        <dbReference type="ARBA" id="ARBA00049529"/>
    </source>
</evidence>
<dbReference type="Pfam" id="PF01063">
    <property type="entry name" value="Aminotran_4"/>
    <property type="match status" value="1"/>
</dbReference>
<protein>
    <recommendedName>
        <fullName evidence="17">Aminodeoxychorismate lyase</fullName>
        <ecNumber evidence="7">2.6.1.42</ecNumber>
        <ecNumber evidence="11">4.1.3.38</ecNumber>
    </recommendedName>
    <alternativeName>
        <fullName evidence="18">4-amino-4-deoxychorismate lyase</fullName>
    </alternativeName>
</protein>
<evidence type="ECO:0000256" key="17">
    <source>
        <dbReference type="ARBA" id="ARBA00069174"/>
    </source>
</evidence>
<dbReference type="HOGENOM" id="CLU_020844_2_0_6"/>
<comment type="similarity">
    <text evidence="6 19">Belongs to the class-IV pyridoxal-phosphate-dependent aminotransferase family.</text>
</comment>
<comment type="pathway">
    <text evidence="10">Cofactor biosynthesis; tetrahydrofolate biosynthesis; 4-aminobenzoate from chorismate: step 2/2.</text>
</comment>
<accession>A0A098G9Q3</accession>
<dbReference type="GO" id="GO:0046656">
    <property type="term" value="P:folic acid biosynthetic process"/>
    <property type="evidence" value="ECO:0007669"/>
    <property type="project" value="UniProtKB-KW"/>
</dbReference>
<proteinExistence type="inferred from homology"/>
<dbReference type="FunFam" id="3.20.10.10:FF:000002">
    <property type="entry name" value="D-alanine aminotransferase"/>
    <property type="match status" value="1"/>
</dbReference>
<dbReference type="EC" id="2.6.1.42" evidence="7"/>
<dbReference type="GO" id="GO:0004084">
    <property type="term" value="F:branched-chain-amino-acid transaminase activity"/>
    <property type="evidence" value="ECO:0007669"/>
    <property type="project" value="UniProtKB-EC"/>
</dbReference>
<dbReference type="EMBL" id="LN614827">
    <property type="protein sequence ID" value="CEG58717.1"/>
    <property type="molecule type" value="Genomic_DNA"/>
</dbReference>
<comment type="pathway">
    <text evidence="5">Amino-acid biosynthesis; L-leucine biosynthesis; L-leucine from 3-methyl-2-oxobutanoate: step 4/4.</text>
</comment>
<organism evidence="21 22">
    <name type="scientific">Legionella fallonii LLAP-10</name>
    <dbReference type="NCBI Taxonomy" id="1212491"/>
    <lineage>
        <taxon>Bacteria</taxon>
        <taxon>Pseudomonadati</taxon>
        <taxon>Pseudomonadota</taxon>
        <taxon>Gammaproteobacteria</taxon>
        <taxon>Legionellales</taxon>
        <taxon>Legionellaceae</taxon>
        <taxon>Legionella</taxon>
    </lineage>
</organism>
<dbReference type="EC" id="4.1.3.38" evidence="11"/>
<dbReference type="InterPro" id="IPR043132">
    <property type="entry name" value="BCAT-like_C"/>
</dbReference>
<evidence type="ECO:0000256" key="16">
    <source>
        <dbReference type="ARBA" id="ARBA00054027"/>
    </source>
</evidence>
<evidence type="ECO:0000313" key="22">
    <source>
        <dbReference type="Proteomes" id="UP000032430"/>
    </source>
</evidence>
<comment type="function">
    <text evidence="2">Acts on leucine, isoleucine and valine.</text>
</comment>
<evidence type="ECO:0000256" key="3">
    <source>
        <dbReference type="ARBA" id="ARBA00004824"/>
    </source>
</evidence>
<dbReference type="InterPro" id="IPR018300">
    <property type="entry name" value="Aminotrans_IV_CS"/>
</dbReference>
<gene>
    <name evidence="21" type="ORF">LFA_3384</name>
</gene>
<comment type="cofactor">
    <cofactor evidence="1 20">
        <name>pyridoxal 5'-phosphate</name>
        <dbReference type="ChEBI" id="CHEBI:597326"/>
    </cofactor>
</comment>
<dbReference type="InterPro" id="IPR001544">
    <property type="entry name" value="Aminotrans_IV"/>
</dbReference>
<dbReference type="InterPro" id="IPR036038">
    <property type="entry name" value="Aminotransferase-like"/>
</dbReference>
<dbReference type="Gene3D" id="3.20.10.10">
    <property type="entry name" value="D-amino Acid Aminotransferase, subunit A, domain 2"/>
    <property type="match status" value="1"/>
</dbReference>
<evidence type="ECO:0000256" key="6">
    <source>
        <dbReference type="ARBA" id="ARBA00009320"/>
    </source>
</evidence>
<comment type="catalytic activity">
    <reaction evidence="12">
        <text>L-valine + 2-oxoglutarate = 3-methyl-2-oxobutanoate + L-glutamate</text>
        <dbReference type="Rhea" id="RHEA:24813"/>
        <dbReference type="ChEBI" id="CHEBI:11851"/>
        <dbReference type="ChEBI" id="CHEBI:16810"/>
        <dbReference type="ChEBI" id="CHEBI:29985"/>
        <dbReference type="ChEBI" id="CHEBI:57762"/>
        <dbReference type="EC" id="2.6.1.42"/>
    </reaction>
</comment>
<name>A0A098G9Q3_9GAMM</name>
<evidence type="ECO:0000256" key="18">
    <source>
        <dbReference type="ARBA" id="ARBA00080135"/>
    </source>
</evidence>
<evidence type="ECO:0000256" key="12">
    <source>
        <dbReference type="ARBA" id="ARBA00048212"/>
    </source>
</evidence>
<evidence type="ECO:0000256" key="2">
    <source>
        <dbReference type="ARBA" id="ARBA00003109"/>
    </source>
</evidence>
<dbReference type="SUPFAM" id="SSF56752">
    <property type="entry name" value="D-aminoacid aminotransferase-like PLP-dependent enzymes"/>
    <property type="match status" value="1"/>
</dbReference>
<evidence type="ECO:0000256" key="13">
    <source>
        <dbReference type="ARBA" id="ARBA00048798"/>
    </source>
</evidence>
<dbReference type="PROSITE" id="PS00770">
    <property type="entry name" value="AA_TRANSFER_CLASS_4"/>
    <property type="match status" value="1"/>
</dbReference>
<dbReference type="Proteomes" id="UP000032430">
    <property type="component" value="Chromosome I"/>
</dbReference>
<evidence type="ECO:0000313" key="21">
    <source>
        <dbReference type="EMBL" id="CEG58717.1"/>
    </source>
</evidence>
<comment type="catalytic activity">
    <reaction evidence="15">
        <text>4-amino-4-deoxychorismate = 4-aminobenzoate + pyruvate + H(+)</text>
        <dbReference type="Rhea" id="RHEA:16201"/>
        <dbReference type="ChEBI" id="CHEBI:15361"/>
        <dbReference type="ChEBI" id="CHEBI:15378"/>
        <dbReference type="ChEBI" id="CHEBI:17836"/>
        <dbReference type="ChEBI" id="CHEBI:58406"/>
        <dbReference type="EC" id="4.1.3.38"/>
    </reaction>
</comment>
<evidence type="ECO:0000256" key="4">
    <source>
        <dbReference type="ARBA" id="ARBA00004931"/>
    </source>
</evidence>
<comment type="catalytic activity">
    <reaction evidence="13">
        <text>L-isoleucine + 2-oxoglutarate = (S)-3-methyl-2-oxopentanoate + L-glutamate</text>
        <dbReference type="Rhea" id="RHEA:24801"/>
        <dbReference type="ChEBI" id="CHEBI:16810"/>
        <dbReference type="ChEBI" id="CHEBI:29985"/>
        <dbReference type="ChEBI" id="CHEBI:35146"/>
        <dbReference type="ChEBI" id="CHEBI:58045"/>
        <dbReference type="EC" id="2.6.1.42"/>
    </reaction>
</comment>
<evidence type="ECO:0000256" key="20">
    <source>
        <dbReference type="RuleBase" id="RU004516"/>
    </source>
</evidence>
<dbReference type="GO" id="GO:0008696">
    <property type="term" value="F:4-amino-4-deoxychorismate lyase activity"/>
    <property type="evidence" value="ECO:0007669"/>
    <property type="project" value="UniProtKB-EC"/>
</dbReference>
<evidence type="ECO:0000256" key="19">
    <source>
        <dbReference type="RuleBase" id="RU004106"/>
    </source>
</evidence>
<keyword evidence="22" id="KW-1185">Reference proteome</keyword>
<evidence type="ECO:0000256" key="9">
    <source>
        <dbReference type="ARBA" id="ARBA00022909"/>
    </source>
</evidence>
<keyword evidence="21" id="KW-0456">Lyase</keyword>
<evidence type="ECO:0000256" key="8">
    <source>
        <dbReference type="ARBA" id="ARBA00022898"/>
    </source>
</evidence>
<dbReference type="InterPro" id="IPR043131">
    <property type="entry name" value="BCAT-like_N"/>
</dbReference>
<evidence type="ECO:0000256" key="10">
    <source>
        <dbReference type="ARBA" id="ARBA00035633"/>
    </source>
</evidence>
<dbReference type="GO" id="GO:0008652">
    <property type="term" value="P:amino acid biosynthetic process"/>
    <property type="evidence" value="ECO:0007669"/>
    <property type="project" value="UniProtKB-ARBA"/>
</dbReference>
<evidence type="ECO:0000256" key="7">
    <source>
        <dbReference type="ARBA" id="ARBA00013053"/>
    </source>
</evidence>
<evidence type="ECO:0000256" key="5">
    <source>
        <dbReference type="ARBA" id="ARBA00005072"/>
    </source>
</evidence>
<comment type="function">
    <text evidence="16">Involved in the biosynthesis of p-aminobenzoate (PABA), a precursor of tetrahydrofolate. Converts 4-amino-4-deoxychorismate into 4-aminobenzoate (PABA) and pyruvate.</text>
</comment>
<reference evidence="22" key="1">
    <citation type="submission" date="2014-09" db="EMBL/GenBank/DDBJ databases">
        <authorList>
            <person name="Gomez-Valero L."/>
        </authorList>
    </citation>
    <scope>NUCLEOTIDE SEQUENCE [LARGE SCALE GENOMIC DNA]</scope>
    <source>
        <strain evidence="22">ATCC700992</strain>
    </source>
</reference>
<dbReference type="GO" id="GO:0005829">
    <property type="term" value="C:cytosol"/>
    <property type="evidence" value="ECO:0007669"/>
    <property type="project" value="TreeGrafter"/>
</dbReference>
<dbReference type="Gene3D" id="3.30.470.10">
    <property type="match status" value="1"/>
</dbReference>
<dbReference type="PANTHER" id="PTHR42743:SF11">
    <property type="entry name" value="AMINODEOXYCHORISMATE LYASE"/>
    <property type="match status" value="1"/>
</dbReference>
<dbReference type="AlphaFoldDB" id="A0A098G9Q3"/>
<dbReference type="PANTHER" id="PTHR42743">
    <property type="entry name" value="AMINO-ACID AMINOTRANSFERASE"/>
    <property type="match status" value="1"/>
</dbReference>